<keyword evidence="2" id="KW-0813">Transport</keyword>
<evidence type="ECO:0000256" key="9">
    <source>
        <dbReference type="SAM" id="MobiDB-lite"/>
    </source>
</evidence>
<keyword evidence="5" id="KW-0653">Protein transport</keyword>
<dbReference type="InterPro" id="IPR006312">
    <property type="entry name" value="TatA/E"/>
</dbReference>
<dbReference type="Pfam" id="PF02416">
    <property type="entry name" value="TatA_B_E"/>
    <property type="match status" value="1"/>
</dbReference>
<sequence>MPIGVPELLIILAILLLLFGAKRLPNLGRQLGGGMREFKDSVTRRVDRDDDEPEERPALAAATQSTAPASSTADQEPAVGERPADS</sequence>
<accession>A0A6J7HGV4</accession>
<evidence type="ECO:0000256" key="5">
    <source>
        <dbReference type="ARBA" id="ARBA00022927"/>
    </source>
</evidence>
<gene>
    <name evidence="10" type="ORF">UFOPK3674_00165</name>
</gene>
<proteinExistence type="inferred from homology"/>
<evidence type="ECO:0000256" key="4">
    <source>
        <dbReference type="ARBA" id="ARBA00022692"/>
    </source>
</evidence>
<keyword evidence="7" id="KW-0811">Translocation</keyword>
<dbReference type="GO" id="GO:0043953">
    <property type="term" value="P:protein transport by the Tat complex"/>
    <property type="evidence" value="ECO:0007669"/>
    <property type="project" value="InterPro"/>
</dbReference>
<keyword evidence="8" id="KW-0472">Membrane</keyword>
<dbReference type="PANTHER" id="PTHR42982:SF1">
    <property type="entry name" value="SEC-INDEPENDENT PROTEIN TRANSLOCASE PROTEIN TATA"/>
    <property type="match status" value="1"/>
</dbReference>
<organism evidence="10">
    <name type="scientific">freshwater metagenome</name>
    <dbReference type="NCBI Taxonomy" id="449393"/>
    <lineage>
        <taxon>unclassified sequences</taxon>
        <taxon>metagenomes</taxon>
        <taxon>ecological metagenomes</taxon>
    </lineage>
</organism>
<feature type="compositionally biased region" description="Basic and acidic residues" evidence="9">
    <location>
        <begin position="36"/>
        <end position="48"/>
    </location>
</feature>
<evidence type="ECO:0000256" key="7">
    <source>
        <dbReference type="ARBA" id="ARBA00023010"/>
    </source>
</evidence>
<evidence type="ECO:0000256" key="6">
    <source>
        <dbReference type="ARBA" id="ARBA00022989"/>
    </source>
</evidence>
<dbReference type="EMBL" id="CAFBMX010000001">
    <property type="protein sequence ID" value="CAB4914889.1"/>
    <property type="molecule type" value="Genomic_DNA"/>
</dbReference>
<dbReference type="HAMAP" id="MF_00236">
    <property type="entry name" value="TatA_E"/>
    <property type="match status" value="1"/>
</dbReference>
<dbReference type="Gene3D" id="1.20.5.3310">
    <property type="match status" value="1"/>
</dbReference>
<dbReference type="AlphaFoldDB" id="A0A6J7HGV4"/>
<dbReference type="PANTHER" id="PTHR42982">
    <property type="entry name" value="SEC-INDEPENDENT PROTEIN TRANSLOCASE PROTEIN TATA"/>
    <property type="match status" value="1"/>
</dbReference>
<keyword evidence="6" id="KW-1133">Transmembrane helix</keyword>
<comment type="subcellular location">
    <subcellularLocation>
        <location evidence="1">Cell membrane</location>
        <topology evidence="1">Single-pass membrane protein</topology>
    </subcellularLocation>
</comment>
<dbReference type="NCBIfam" id="TIGR01411">
    <property type="entry name" value="tatAE"/>
    <property type="match status" value="1"/>
</dbReference>
<evidence type="ECO:0000256" key="3">
    <source>
        <dbReference type="ARBA" id="ARBA00022475"/>
    </source>
</evidence>
<keyword evidence="3" id="KW-1003">Cell membrane</keyword>
<keyword evidence="4" id="KW-0812">Transmembrane</keyword>
<protein>
    <submittedName>
        <fullName evidence="10">Unannotated protein</fullName>
    </submittedName>
</protein>
<evidence type="ECO:0000313" key="10">
    <source>
        <dbReference type="EMBL" id="CAB4914889.1"/>
    </source>
</evidence>
<reference evidence="10" key="1">
    <citation type="submission" date="2020-05" db="EMBL/GenBank/DDBJ databases">
        <authorList>
            <person name="Chiriac C."/>
            <person name="Salcher M."/>
            <person name="Ghai R."/>
            <person name="Kavagutti S V."/>
        </authorList>
    </citation>
    <scope>NUCLEOTIDE SEQUENCE</scope>
</reference>
<evidence type="ECO:0000256" key="8">
    <source>
        <dbReference type="ARBA" id="ARBA00023136"/>
    </source>
</evidence>
<evidence type="ECO:0000256" key="2">
    <source>
        <dbReference type="ARBA" id="ARBA00022448"/>
    </source>
</evidence>
<feature type="region of interest" description="Disordered" evidence="9">
    <location>
        <begin position="27"/>
        <end position="86"/>
    </location>
</feature>
<dbReference type="InterPro" id="IPR003369">
    <property type="entry name" value="TatA/B/E"/>
</dbReference>
<evidence type="ECO:0000256" key="1">
    <source>
        <dbReference type="ARBA" id="ARBA00004162"/>
    </source>
</evidence>
<name>A0A6J7HGV4_9ZZZZ</name>
<dbReference type="GO" id="GO:0005886">
    <property type="term" value="C:plasma membrane"/>
    <property type="evidence" value="ECO:0007669"/>
    <property type="project" value="UniProtKB-SubCell"/>
</dbReference>
<feature type="compositionally biased region" description="Low complexity" evidence="9">
    <location>
        <begin position="58"/>
        <end position="73"/>
    </location>
</feature>